<evidence type="ECO:0000259" key="1">
    <source>
        <dbReference type="Pfam" id="PF12760"/>
    </source>
</evidence>
<protein>
    <submittedName>
        <fullName evidence="2">Transposase-like protein</fullName>
    </submittedName>
</protein>
<comment type="caution">
    <text evidence="2">The sequence shown here is derived from an EMBL/GenBank/DDBJ whole genome shotgun (WGS) entry which is preliminary data.</text>
</comment>
<feature type="domain" description="Transposase zinc-ribbon" evidence="1">
    <location>
        <begin position="16"/>
        <end position="59"/>
    </location>
</feature>
<keyword evidence="3" id="KW-1185">Reference proteome</keyword>
<proteinExistence type="predicted"/>
<dbReference type="Pfam" id="PF12760">
    <property type="entry name" value="Zn_ribbon_IS1595"/>
    <property type="match status" value="1"/>
</dbReference>
<name>A0ABS4IZ53_9BACL</name>
<evidence type="ECO:0000313" key="3">
    <source>
        <dbReference type="Proteomes" id="UP001519287"/>
    </source>
</evidence>
<evidence type="ECO:0000313" key="2">
    <source>
        <dbReference type="EMBL" id="MBP1992873.1"/>
    </source>
</evidence>
<dbReference type="InterPro" id="IPR024442">
    <property type="entry name" value="Transposase_Zn_ribbon"/>
</dbReference>
<accession>A0ABS4IZ53</accession>
<sequence>MDAIILEHFPQSFIYEEDCELFLYKLRWPDGFCCPRCDHESCYKINTRKLYECRECRTQFSVTAGTIMHKSKLSLLVWFKAIDLLVDGENEYTSSSLAKELQINYRTARLLLDKLELVLHKQFDHKNFRHKVIQQGNSFVKEGEEIVLRREMEEKAKDIEGAETGTKAGIVAGTNREAEAGTDAVAIAEVDVCMRVLENNGCKAEEERGKIEAPDLMITIEAITRKMELRDVSKFSKRLQEMGELCRKRFSRKGMRSASSNEVVLKWMNACTSVLLFPYFLRYWQPI</sequence>
<organism evidence="2 3">
    <name type="scientific">Paenibacillus eucommiae</name>
    <dbReference type="NCBI Taxonomy" id="1355755"/>
    <lineage>
        <taxon>Bacteria</taxon>
        <taxon>Bacillati</taxon>
        <taxon>Bacillota</taxon>
        <taxon>Bacilli</taxon>
        <taxon>Bacillales</taxon>
        <taxon>Paenibacillaceae</taxon>
        <taxon>Paenibacillus</taxon>
    </lineage>
</organism>
<gene>
    <name evidence="2" type="ORF">J2Z66_004486</name>
</gene>
<dbReference type="Proteomes" id="UP001519287">
    <property type="component" value="Unassembled WGS sequence"/>
</dbReference>
<dbReference type="EMBL" id="JAGGLB010000015">
    <property type="protein sequence ID" value="MBP1992873.1"/>
    <property type="molecule type" value="Genomic_DNA"/>
</dbReference>
<reference evidence="2 3" key="1">
    <citation type="submission" date="2021-03" db="EMBL/GenBank/DDBJ databases">
        <title>Genomic Encyclopedia of Type Strains, Phase IV (KMG-IV): sequencing the most valuable type-strain genomes for metagenomic binning, comparative biology and taxonomic classification.</title>
        <authorList>
            <person name="Goeker M."/>
        </authorList>
    </citation>
    <scope>NUCLEOTIDE SEQUENCE [LARGE SCALE GENOMIC DNA]</scope>
    <source>
        <strain evidence="2 3">DSM 26048</strain>
    </source>
</reference>